<dbReference type="InterPro" id="IPR001506">
    <property type="entry name" value="Peptidase_M12A"/>
</dbReference>
<reference evidence="10 11" key="1">
    <citation type="journal article" date="2016" name="Nat. Commun.">
        <title>Extremotolerant tardigrade genome and improved radiotolerance of human cultured cells by tardigrade-unique protein.</title>
        <authorList>
            <person name="Hashimoto T."/>
            <person name="Horikawa D.D."/>
            <person name="Saito Y."/>
            <person name="Kuwahara H."/>
            <person name="Kozuka-Hata H."/>
            <person name="Shin-I T."/>
            <person name="Minakuchi Y."/>
            <person name="Ohishi K."/>
            <person name="Motoyama A."/>
            <person name="Aizu T."/>
            <person name="Enomoto A."/>
            <person name="Kondo K."/>
            <person name="Tanaka S."/>
            <person name="Hara Y."/>
            <person name="Koshikawa S."/>
            <person name="Sagara H."/>
            <person name="Miura T."/>
            <person name="Yokobori S."/>
            <person name="Miyagawa K."/>
            <person name="Suzuki Y."/>
            <person name="Kubo T."/>
            <person name="Oyama M."/>
            <person name="Kohara Y."/>
            <person name="Fujiyama A."/>
            <person name="Arakawa K."/>
            <person name="Katayama T."/>
            <person name="Toyoda A."/>
            <person name="Kunieda T."/>
        </authorList>
    </citation>
    <scope>NUCLEOTIDE SEQUENCE [LARGE SCALE GENOMIC DNA]</scope>
    <source>
        <strain evidence="10 11">YOKOZUNA-1</strain>
    </source>
</reference>
<dbReference type="EC" id="3.4.24.-" evidence="7"/>
<dbReference type="PANTHER" id="PTHR10127:SF780">
    <property type="entry name" value="METALLOENDOPEPTIDASE"/>
    <property type="match status" value="1"/>
</dbReference>
<proteinExistence type="predicted"/>
<feature type="binding site" evidence="6">
    <location>
        <position position="161"/>
    </location>
    <ligand>
        <name>Zn(2+)</name>
        <dbReference type="ChEBI" id="CHEBI:29105"/>
        <note>catalytic</note>
    </ligand>
</feature>
<dbReference type="GO" id="GO:0004222">
    <property type="term" value="F:metalloendopeptidase activity"/>
    <property type="evidence" value="ECO:0007669"/>
    <property type="project" value="UniProtKB-UniRule"/>
</dbReference>
<dbReference type="CDD" id="cd04280">
    <property type="entry name" value="ZnMc_astacin_like"/>
    <property type="match status" value="1"/>
</dbReference>
<keyword evidence="3 6" id="KW-0378">Hydrolase</keyword>
<evidence type="ECO:0000256" key="3">
    <source>
        <dbReference type="ARBA" id="ARBA00022801"/>
    </source>
</evidence>
<evidence type="ECO:0000259" key="9">
    <source>
        <dbReference type="PROSITE" id="PS51864"/>
    </source>
</evidence>
<dbReference type="GO" id="GO:0008270">
    <property type="term" value="F:zinc ion binding"/>
    <property type="evidence" value="ECO:0007669"/>
    <property type="project" value="UniProtKB-UniRule"/>
</dbReference>
<evidence type="ECO:0000256" key="7">
    <source>
        <dbReference type="RuleBase" id="RU361183"/>
    </source>
</evidence>
<accession>A0A1D1VPW1</accession>
<keyword evidence="11" id="KW-1185">Reference proteome</keyword>
<dbReference type="SUPFAM" id="SSF55486">
    <property type="entry name" value="Metalloproteases ('zincins'), catalytic domain"/>
    <property type="match status" value="1"/>
</dbReference>
<dbReference type="Pfam" id="PF14295">
    <property type="entry name" value="PAN_4"/>
    <property type="match status" value="4"/>
</dbReference>
<dbReference type="EMBL" id="BDGG01000006">
    <property type="protein sequence ID" value="GAV00589.1"/>
    <property type="molecule type" value="Genomic_DNA"/>
</dbReference>
<keyword evidence="1 6" id="KW-0645">Protease</keyword>
<feature type="transmembrane region" description="Helical" evidence="8">
    <location>
        <begin position="17"/>
        <end position="36"/>
    </location>
</feature>
<name>A0A1D1VPW1_RAMVA</name>
<dbReference type="InterPro" id="IPR024079">
    <property type="entry name" value="MetalloPept_cat_dom_sf"/>
</dbReference>
<dbReference type="Gene3D" id="3.40.390.10">
    <property type="entry name" value="Collagenase (Catalytic Domain)"/>
    <property type="match status" value="1"/>
</dbReference>
<dbReference type="Pfam" id="PF01400">
    <property type="entry name" value="Astacin"/>
    <property type="match status" value="1"/>
</dbReference>
<feature type="domain" description="Peptidase M12A" evidence="9">
    <location>
        <begin position="60"/>
        <end position="258"/>
    </location>
</feature>
<evidence type="ECO:0000256" key="1">
    <source>
        <dbReference type="ARBA" id="ARBA00022670"/>
    </source>
</evidence>
<dbReference type="SMART" id="SM00235">
    <property type="entry name" value="ZnMc"/>
    <property type="match status" value="1"/>
</dbReference>
<keyword evidence="2 6" id="KW-0479">Metal-binding</keyword>
<gene>
    <name evidence="10" type="primary">RvY_11415-1</name>
    <name evidence="10" type="synonym">RvY_11415.1</name>
    <name evidence="10" type="ORF">RvY_11415</name>
</gene>
<dbReference type="InterPro" id="IPR034035">
    <property type="entry name" value="Astacin-like_dom"/>
</dbReference>
<evidence type="ECO:0000256" key="2">
    <source>
        <dbReference type="ARBA" id="ARBA00022723"/>
    </source>
</evidence>
<keyword evidence="8" id="KW-0812">Transmembrane</keyword>
<dbReference type="AlphaFoldDB" id="A0A1D1VPW1"/>
<sequence>MNDLCGTWNFERRYSRASLMSFFFIYMSTFAGAYLYEGDIWIDGMDERTDFAFTDMQLNNAIFDRRLRWKNGLVPYQLGLAFASGEEKQIIEEALRDLMAKTCVRFVPRIAEPHFIRFARESPEGCYSDIARRRKNDGRGQLINLGIGCETFGTVQHEILHEIGFFHEQSRNDRDEYVTIVWDNVVNGTKNKNFNAERTDNLNMPYDYASIMHYEENAFAIDSMKPTIVPRIRGVKLGNREGLSLLDVEKINRLYECSSPTIPRGSNEGIRWTDENYAHGCDFPGNDLSTVKIPGRNCGRTCESTHGCTHFTWSKSEGGTCRLKQGGKRKEDAVKVADSSVVCGVVKPLMKRTIDWNKENWAFGCDFPGNSLTSVEVAGAQCGPTCLRQEGCTHFHWIGGNCYLKQGEKRKEDAVRVYDNAVVCGVVVPQAERAIEWKEDDWAYGCEFPGDDLSIVKVSGPDCGPACLTTPDCTHFTWSSADGGTCRLKQGGKRKEDAVRVADDAVVCGVVPPLSERAIEWYDNWANGCDFLGNDMSTVTVSAAQCGPACAQSQGCTHFHWQRGTCWMKRGGKSKNDAVKIHDNSAVCGVVS</sequence>
<evidence type="ECO:0000256" key="8">
    <source>
        <dbReference type="SAM" id="Phobius"/>
    </source>
</evidence>
<organism evidence="10 11">
    <name type="scientific">Ramazzottius varieornatus</name>
    <name type="common">Water bear</name>
    <name type="synonym">Tardigrade</name>
    <dbReference type="NCBI Taxonomy" id="947166"/>
    <lineage>
        <taxon>Eukaryota</taxon>
        <taxon>Metazoa</taxon>
        <taxon>Ecdysozoa</taxon>
        <taxon>Tardigrada</taxon>
        <taxon>Eutardigrada</taxon>
        <taxon>Parachela</taxon>
        <taxon>Hypsibioidea</taxon>
        <taxon>Ramazzottiidae</taxon>
        <taxon>Ramazzottius</taxon>
    </lineage>
</organism>
<dbReference type="GO" id="GO:0006508">
    <property type="term" value="P:proteolysis"/>
    <property type="evidence" value="ECO:0007669"/>
    <property type="project" value="UniProtKB-KW"/>
</dbReference>
<dbReference type="PANTHER" id="PTHR10127">
    <property type="entry name" value="DISCOIDIN, CUB, EGF, LAMININ , AND ZINC METALLOPROTEASE DOMAIN CONTAINING"/>
    <property type="match status" value="1"/>
</dbReference>
<dbReference type="PROSITE" id="PS51864">
    <property type="entry name" value="ASTACIN"/>
    <property type="match status" value="1"/>
</dbReference>
<evidence type="ECO:0000313" key="11">
    <source>
        <dbReference type="Proteomes" id="UP000186922"/>
    </source>
</evidence>
<keyword evidence="5 6" id="KW-0482">Metalloprotease</keyword>
<evidence type="ECO:0000256" key="6">
    <source>
        <dbReference type="PROSITE-ProRule" id="PRU01211"/>
    </source>
</evidence>
<feature type="active site" evidence="6">
    <location>
        <position position="158"/>
    </location>
</feature>
<dbReference type="OrthoDB" id="9976876at2759"/>
<evidence type="ECO:0000256" key="5">
    <source>
        <dbReference type="ARBA" id="ARBA00023049"/>
    </source>
</evidence>
<keyword evidence="8" id="KW-0472">Membrane</keyword>
<dbReference type="InterPro" id="IPR006026">
    <property type="entry name" value="Peptidase_Metallo"/>
</dbReference>
<dbReference type="InterPro" id="IPR003609">
    <property type="entry name" value="Pan_app"/>
</dbReference>
<evidence type="ECO:0000256" key="4">
    <source>
        <dbReference type="ARBA" id="ARBA00022833"/>
    </source>
</evidence>
<dbReference type="Proteomes" id="UP000186922">
    <property type="component" value="Unassembled WGS sequence"/>
</dbReference>
<dbReference type="STRING" id="947166.A0A1D1VPW1"/>
<comment type="caution">
    <text evidence="10">The sequence shown here is derived from an EMBL/GenBank/DDBJ whole genome shotgun (WGS) entry which is preliminary data.</text>
</comment>
<feature type="binding site" evidence="6">
    <location>
        <position position="157"/>
    </location>
    <ligand>
        <name>Zn(2+)</name>
        <dbReference type="ChEBI" id="CHEBI:29105"/>
        <note>catalytic</note>
    </ligand>
</feature>
<feature type="binding site" evidence="6">
    <location>
        <position position="167"/>
    </location>
    <ligand>
        <name>Zn(2+)</name>
        <dbReference type="ChEBI" id="CHEBI:29105"/>
        <note>catalytic</note>
    </ligand>
</feature>
<dbReference type="PRINTS" id="PR00480">
    <property type="entry name" value="ASTACIN"/>
</dbReference>
<evidence type="ECO:0000313" key="10">
    <source>
        <dbReference type="EMBL" id="GAV00589.1"/>
    </source>
</evidence>
<keyword evidence="8" id="KW-1133">Transmembrane helix</keyword>
<protein>
    <recommendedName>
        <fullName evidence="7">Metalloendopeptidase</fullName>
        <ecNumber evidence="7">3.4.24.-</ecNumber>
    </recommendedName>
</protein>
<dbReference type="Gene3D" id="3.50.4.10">
    <property type="entry name" value="Hepatocyte Growth Factor"/>
    <property type="match status" value="4"/>
</dbReference>
<keyword evidence="4 6" id="KW-0862">Zinc</keyword>
<comment type="cofactor">
    <cofactor evidence="6 7">
        <name>Zn(2+)</name>
        <dbReference type="ChEBI" id="CHEBI:29105"/>
    </cofactor>
    <text evidence="6 7">Binds 1 zinc ion per subunit.</text>
</comment>
<comment type="caution">
    <text evidence="6">Lacks conserved residue(s) required for the propagation of feature annotation.</text>
</comment>